<feature type="compositionally biased region" description="Acidic residues" evidence="1">
    <location>
        <begin position="61"/>
        <end position="73"/>
    </location>
</feature>
<accession>A0A4Z1H6F7</accession>
<organism evidence="2 3">
    <name type="scientific">Botrytis hyacinthi</name>
    <dbReference type="NCBI Taxonomy" id="278943"/>
    <lineage>
        <taxon>Eukaryota</taxon>
        <taxon>Fungi</taxon>
        <taxon>Dikarya</taxon>
        <taxon>Ascomycota</taxon>
        <taxon>Pezizomycotina</taxon>
        <taxon>Leotiomycetes</taxon>
        <taxon>Helotiales</taxon>
        <taxon>Sclerotiniaceae</taxon>
        <taxon>Botrytis</taxon>
    </lineage>
</organism>
<gene>
    <name evidence="2" type="ORF">BHYA_0031g00250</name>
</gene>
<evidence type="ECO:0000256" key="1">
    <source>
        <dbReference type="SAM" id="MobiDB-lite"/>
    </source>
</evidence>
<protein>
    <submittedName>
        <fullName evidence="2">Uncharacterized protein</fullName>
    </submittedName>
</protein>
<dbReference type="AlphaFoldDB" id="A0A4Z1H6F7"/>
<keyword evidence="3" id="KW-1185">Reference proteome</keyword>
<evidence type="ECO:0000313" key="3">
    <source>
        <dbReference type="Proteomes" id="UP000297814"/>
    </source>
</evidence>
<name>A0A4Z1H6F7_9HELO</name>
<dbReference type="Proteomes" id="UP000297814">
    <property type="component" value="Unassembled WGS sequence"/>
</dbReference>
<feature type="region of interest" description="Disordered" evidence="1">
    <location>
        <begin position="24"/>
        <end position="73"/>
    </location>
</feature>
<feature type="compositionally biased region" description="Polar residues" evidence="1">
    <location>
        <begin position="27"/>
        <end position="36"/>
    </location>
</feature>
<sequence>MPHSHTLPRSRGILSYRVWRHPEGLQYPTSRFNSSKPKPKYTKPIGTQSLNHHPGVLEKKEEEEEEEEEETQL</sequence>
<proteinExistence type="predicted"/>
<dbReference type="EMBL" id="PQXK01000031">
    <property type="protein sequence ID" value="TGO40803.1"/>
    <property type="molecule type" value="Genomic_DNA"/>
</dbReference>
<comment type="caution">
    <text evidence="2">The sequence shown here is derived from an EMBL/GenBank/DDBJ whole genome shotgun (WGS) entry which is preliminary data.</text>
</comment>
<evidence type="ECO:0000313" key="2">
    <source>
        <dbReference type="EMBL" id="TGO40803.1"/>
    </source>
</evidence>
<reference evidence="2 3" key="1">
    <citation type="submission" date="2017-12" db="EMBL/GenBank/DDBJ databases">
        <title>Comparative genomics of Botrytis spp.</title>
        <authorList>
            <person name="Valero-Jimenez C.A."/>
            <person name="Tapia P."/>
            <person name="Veloso J."/>
            <person name="Silva-Moreno E."/>
            <person name="Staats M."/>
            <person name="Valdes J.H."/>
            <person name="Van Kan J.A.L."/>
        </authorList>
    </citation>
    <scope>NUCLEOTIDE SEQUENCE [LARGE SCALE GENOMIC DNA]</scope>
    <source>
        <strain evidence="2 3">Bh0001</strain>
    </source>
</reference>